<organism evidence="2 3">
    <name type="scientific">Brevibacillus brevis</name>
    <name type="common">Bacillus brevis</name>
    <dbReference type="NCBI Taxonomy" id="1393"/>
    <lineage>
        <taxon>Bacteria</taxon>
        <taxon>Bacillati</taxon>
        <taxon>Bacillota</taxon>
        <taxon>Bacilli</taxon>
        <taxon>Bacillales</taxon>
        <taxon>Paenibacillaceae</taxon>
        <taxon>Brevibacillus</taxon>
    </lineage>
</organism>
<gene>
    <name evidence="2" type="ORF">AB432_022670</name>
</gene>
<evidence type="ECO:0000256" key="1">
    <source>
        <dbReference type="SAM" id="Coils"/>
    </source>
</evidence>
<sequence length="655" mass="76118">MFKNRDQVPPGNEMMASNAHLPENKLFPPNSHRNMPPVLQLAKKVGNKAMTKLLQNQRQPSMPVIQRKLDPDSLNKMKADKPDRYGKKDFENAVGDDGKFTDVKADKGLPTFWGLLKEVYGEENLNSSIFHFTKELGDTCDRPHSVTADITKNGWNSERDPSGLVPAIGNLGYEESLIRDGNDKHRVASYNGGHLVGYQILRGEQADQQWNVAPQDKKNNQESYNNTIEVMLRGARVGTKYEYTVELQYDQYNFSVDQDQLKKRGILKEIDSDKPWEIQLPVRIPFKWDAKALMINDGQFGSPTNGTASYDQYSQTMDETNLDSAKAETTARYNLWLADEKDDKSLFDKDSEEFNDLHWVKNIHFSMHQALPTDRKKNKNPIDWKGEEGKKTAFYGDVRKGRAANSASSLEKAEKMLEQNKHLIHDIEAIEDVKQPEEFELLPKREINRQIGDTKKGFFITRLHNCQIKNEYQKLRDANEEWLELFSVQREELKILELGKETWNELTTKINKEASPVQIEEYILSLMELKRTLLKIKDHRESRRLYKQVVDTNYPVYKEKFEDCMSKSIIEYRRLVGLKARVDELRVEEESLDKQIKGPKKKLKRDDQENKKIQAKERMEVLLKELEILENEIQGLENLQNSYSRVTYEVFFNGK</sequence>
<dbReference type="Proteomes" id="UP000036061">
    <property type="component" value="Chromosome"/>
</dbReference>
<keyword evidence="1" id="KW-0175">Coiled coil</keyword>
<name>A0A2Z4MMQ9_BREBE</name>
<reference evidence="2 3" key="1">
    <citation type="journal article" date="2015" name="Genome Announc.">
        <title>Draft Genome Sequence of Brevibacillus brevis DZQ7, a Plant Growth-Promoting Rhizobacterium with Broad-Spectrum Antimicrobial Activity.</title>
        <authorList>
            <person name="Hou Q."/>
            <person name="Wang C."/>
            <person name="Hou X."/>
            <person name="Xia Z."/>
            <person name="Ye J."/>
            <person name="Liu K."/>
            <person name="Liu H."/>
            <person name="Wang J."/>
            <person name="Guo H."/>
            <person name="Yu X."/>
            <person name="Yang Y."/>
            <person name="Du B."/>
            <person name="Ding Y."/>
        </authorList>
    </citation>
    <scope>NUCLEOTIDE SEQUENCE [LARGE SCALE GENOMIC DNA]</scope>
    <source>
        <strain evidence="2 3">DZQ7</strain>
    </source>
</reference>
<dbReference type="AlphaFoldDB" id="A0A2Z4MMQ9"/>
<evidence type="ECO:0000313" key="2">
    <source>
        <dbReference type="EMBL" id="AWX57671.1"/>
    </source>
</evidence>
<evidence type="ECO:0000313" key="3">
    <source>
        <dbReference type="Proteomes" id="UP000036061"/>
    </source>
</evidence>
<dbReference type="EMBL" id="CP030117">
    <property type="protein sequence ID" value="AWX57671.1"/>
    <property type="molecule type" value="Genomic_DNA"/>
</dbReference>
<feature type="coiled-coil region" evidence="1">
    <location>
        <begin position="575"/>
        <end position="646"/>
    </location>
</feature>
<evidence type="ECO:0008006" key="4">
    <source>
        <dbReference type="Google" id="ProtNLM"/>
    </source>
</evidence>
<dbReference type="RefSeq" id="WP_048034203.1">
    <property type="nucleotide sequence ID" value="NZ_CP030117.1"/>
</dbReference>
<protein>
    <recommendedName>
        <fullName evidence="4">DNA/RNA non-specific endonuclease</fullName>
    </recommendedName>
</protein>
<accession>A0A2Z4MMQ9</accession>
<proteinExistence type="predicted"/>